<accession>A0A652YUS7</accession>
<evidence type="ECO:0000313" key="9">
    <source>
        <dbReference type="EMBL" id="TYQ06830.1"/>
    </source>
</evidence>
<dbReference type="PANTHER" id="PTHR43124">
    <property type="entry name" value="PURINE EFFLUX PUMP PBUE"/>
    <property type="match status" value="1"/>
</dbReference>
<feature type="transmembrane region" description="Helical" evidence="7">
    <location>
        <begin position="230"/>
        <end position="252"/>
    </location>
</feature>
<dbReference type="GO" id="GO:0022857">
    <property type="term" value="F:transmembrane transporter activity"/>
    <property type="evidence" value="ECO:0007669"/>
    <property type="project" value="InterPro"/>
</dbReference>
<feature type="transmembrane region" description="Helical" evidence="7">
    <location>
        <begin position="399"/>
        <end position="419"/>
    </location>
</feature>
<evidence type="ECO:0000256" key="7">
    <source>
        <dbReference type="SAM" id="Phobius"/>
    </source>
</evidence>
<feature type="compositionally biased region" description="Polar residues" evidence="6">
    <location>
        <begin position="27"/>
        <end position="36"/>
    </location>
</feature>
<feature type="region of interest" description="Disordered" evidence="6">
    <location>
        <begin position="1"/>
        <end position="36"/>
    </location>
</feature>
<dbReference type="SUPFAM" id="SSF103473">
    <property type="entry name" value="MFS general substrate transporter"/>
    <property type="match status" value="1"/>
</dbReference>
<evidence type="ECO:0000256" key="3">
    <source>
        <dbReference type="ARBA" id="ARBA00022692"/>
    </source>
</evidence>
<keyword evidence="5 7" id="KW-0472">Membrane</keyword>
<feature type="domain" description="Major facilitator superfamily (MFS) profile" evidence="8">
    <location>
        <begin position="78"/>
        <end position="448"/>
    </location>
</feature>
<dbReference type="EMBL" id="VNIQ01000002">
    <property type="protein sequence ID" value="TYQ06830.1"/>
    <property type="molecule type" value="Genomic_DNA"/>
</dbReference>
<dbReference type="InterPro" id="IPR020846">
    <property type="entry name" value="MFS_dom"/>
</dbReference>
<gene>
    <name evidence="9" type="ORF">FNL38_102974</name>
</gene>
<feature type="transmembrane region" description="Helical" evidence="7">
    <location>
        <begin position="361"/>
        <end position="378"/>
    </location>
</feature>
<feature type="transmembrane region" description="Helical" evidence="7">
    <location>
        <begin position="307"/>
        <end position="331"/>
    </location>
</feature>
<protein>
    <submittedName>
        <fullName evidence="9">Putative MFS family arabinose efflux permease</fullName>
    </submittedName>
</protein>
<evidence type="ECO:0000256" key="4">
    <source>
        <dbReference type="ARBA" id="ARBA00022989"/>
    </source>
</evidence>
<dbReference type="GO" id="GO:0005886">
    <property type="term" value="C:plasma membrane"/>
    <property type="evidence" value="ECO:0007669"/>
    <property type="project" value="UniProtKB-SubCell"/>
</dbReference>
<feature type="transmembrane region" description="Helical" evidence="7">
    <location>
        <begin position="264"/>
        <end position="287"/>
    </location>
</feature>
<feature type="transmembrane region" description="Helical" evidence="7">
    <location>
        <begin position="118"/>
        <end position="136"/>
    </location>
</feature>
<name>A0A652YUS7_NOCGL</name>
<feature type="transmembrane region" description="Helical" evidence="7">
    <location>
        <begin position="78"/>
        <end position="98"/>
    </location>
</feature>
<keyword evidence="3 7" id="KW-0812">Transmembrane</keyword>
<feature type="transmembrane region" description="Helical" evidence="7">
    <location>
        <begin position="173"/>
        <end position="190"/>
    </location>
</feature>
<dbReference type="InterPro" id="IPR036259">
    <property type="entry name" value="MFS_trans_sf"/>
</dbReference>
<keyword evidence="4 7" id="KW-1133">Transmembrane helix</keyword>
<proteinExistence type="predicted"/>
<evidence type="ECO:0000256" key="2">
    <source>
        <dbReference type="ARBA" id="ARBA00022475"/>
    </source>
</evidence>
<dbReference type="InterPro" id="IPR011701">
    <property type="entry name" value="MFS"/>
</dbReference>
<organism evidence="9">
    <name type="scientific">Nocardia globerula</name>
    <dbReference type="NCBI Taxonomy" id="1818"/>
    <lineage>
        <taxon>Bacteria</taxon>
        <taxon>Bacillati</taxon>
        <taxon>Actinomycetota</taxon>
        <taxon>Actinomycetes</taxon>
        <taxon>Mycobacteriales</taxon>
        <taxon>Nocardiaceae</taxon>
        <taxon>Nocardia</taxon>
    </lineage>
</organism>
<dbReference type="Pfam" id="PF07690">
    <property type="entry name" value="MFS_1"/>
    <property type="match status" value="1"/>
</dbReference>
<feature type="compositionally biased region" description="Basic and acidic residues" evidence="6">
    <location>
        <begin position="1"/>
        <end position="13"/>
    </location>
</feature>
<evidence type="ECO:0000259" key="8">
    <source>
        <dbReference type="PROSITE" id="PS50850"/>
    </source>
</evidence>
<keyword evidence="2" id="KW-1003">Cell membrane</keyword>
<dbReference type="CDD" id="cd17324">
    <property type="entry name" value="MFS_NepI_like"/>
    <property type="match status" value="1"/>
</dbReference>
<dbReference type="InterPro" id="IPR050189">
    <property type="entry name" value="MFS_Efflux_Transporters"/>
</dbReference>
<evidence type="ECO:0000256" key="6">
    <source>
        <dbReference type="SAM" id="MobiDB-lite"/>
    </source>
</evidence>
<comment type="caution">
    <text evidence="9">The sequence shown here is derived from an EMBL/GenBank/DDBJ whole genome shotgun (WGS) entry which is preliminary data.</text>
</comment>
<feature type="transmembrane region" description="Helical" evidence="7">
    <location>
        <begin position="202"/>
        <end position="224"/>
    </location>
</feature>
<dbReference type="AlphaFoldDB" id="A0A652YUS7"/>
<evidence type="ECO:0000256" key="1">
    <source>
        <dbReference type="ARBA" id="ARBA00004651"/>
    </source>
</evidence>
<dbReference type="Gene3D" id="1.20.1250.20">
    <property type="entry name" value="MFS general substrate transporter like domains"/>
    <property type="match status" value="1"/>
</dbReference>
<feature type="transmembrane region" description="Helical" evidence="7">
    <location>
        <begin position="338"/>
        <end position="355"/>
    </location>
</feature>
<reference evidence="9" key="1">
    <citation type="submission" date="2019-07" db="EMBL/GenBank/DDBJ databases">
        <title>Genomic Encyclopedia of Type Strains, Phase IV (KMG-IV): sequencing the most valuable type-strain genomes for metagenomic binning, comparative biology and taxonomic classification.</title>
        <authorList>
            <person name="Goeker M."/>
        </authorList>
    </citation>
    <scope>NUCLEOTIDE SEQUENCE</scope>
    <source>
        <strain evidence="9">DSM 44596</strain>
    </source>
</reference>
<evidence type="ECO:0000256" key="5">
    <source>
        <dbReference type="ARBA" id="ARBA00023136"/>
    </source>
</evidence>
<sequence length="453" mass="47031">MRNEWCAGDRETKVSPATFSGRPQGRNEPTLNSDTESIETVSVLTQSTSNDGIVEPTTSMPARLVDSSYPHGRLPLHALLVMALMGFILITTETMPAGLLPQIAGGLNIAEGTAGQLVSAYALGTVVLTIPAIAFTRGMRRKPVFLVGILGFLIANTIAVFSPDIAATLTARFAAGAFSGLVWGMLAGYARRITAPELAGRALTIASIGTPLGLAIGTPFGSWLGTTFDWRWSFGVISVLTIVTAVLALTIVPDAPGQPAESRVPLVRVFAIPGVTVILVVIFAWMLAHNTLYTYIATYLRTANVPISVDVALMVFGVSALIGIAITGALIDRVPRPLILGSLFLFLTAGVVFVAGSHSPAAVLVAVVLWGVAFGGAAPQLQTAISAASGENADIANSMLGVAFNVAIFAAGVLGAVLVSTFDGMALPFLMIGLTAIAVSIAFTARRTAFPAR</sequence>
<feature type="transmembrane region" description="Helical" evidence="7">
    <location>
        <begin position="425"/>
        <end position="445"/>
    </location>
</feature>
<dbReference type="PROSITE" id="PS50850">
    <property type="entry name" value="MFS"/>
    <property type="match status" value="1"/>
</dbReference>
<feature type="transmembrane region" description="Helical" evidence="7">
    <location>
        <begin position="143"/>
        <end position="161"/>
    </location>
</feature>
<comment type="subcellular location">
    <subcellularLocation>
        <location evidence="1">Cell membrane</location>
        <topology evidence="1">Multi-pass membrane protein</topology>
    </subcellularLocation>
</comment>
<dbReference type="PANTHER" id="PTHR43124:SF3">
    <property type="entry name" value="CHLORAMPHENICOL EFFLUX PUMP RV0191"/>
    <property type="match status" value="1"/>
</dbReference>